<dbReference type="Proteomes" id="UP000822688">
    <property type="component" value="Chromosome 2"/>
</dbReference>
<name>A0A8T0IUF6_CERPU</name>
<proteinExistence type="predicted"/>
<comment type="caution">
    <text evidence="1">The sequence shown here is derived from an EMBL/GenBank/DDBJ whole genome shotgun (WGS) entry which is preliminary data.</text>
</comment>
<protein>
    <submittedName>
        <fullName evidence="1">Uncharacterized protein</fullName>
    </submittedName>
</protein>
<reference evidence="1" key="1">
    <citation type="submission" date="2020-06" db="EMBL/GenBank/DDBJ databases">
        <title>WGS assembly of Ceratodon purpureus strain R40.</title>
        <authorList>
            <person name="Carey S.B."/>
            <person name="Jenkins J."/>
            <person name="Shu S."/>
            <person name="Lovell J.T."/>
            <person name="Sreedasyam A."/>
            <person name="Maumus F."/>
            <person name="Tiley G.P."/>
            <person name="Fernandez-Pozo N."/>
            <person name="Barry K."/>
            <person name="Chen C."/>
            <person name="Wang M."/>
            <person name="Lipzen A."/>
            <person name="Daum C."/>
            <person name="Saski C.A."/>
            <person name="Payton A.C."/>
            <person name="Mcbreen J.C."/>
            <person name="Conrad R.E."/>
            <person name="Kollar L.M."/>
            <person name="Olsson S."/>
            <person name="Huttunen S."/>
            <person name="Landis J.B."/>
            <person name="Wickett N.J."/>
            <person name="Johnson M.G."/>
            <person name="Rensing S.A."/>
            <person name="Grimwood J."/>
            <person name="Schmutz J."/>
            <person name="Mcdaniel S.F."/>
        </authorList>
    </citation>
    <scope>NUCLEOTIDE SEQUENCE</scope>
    <source>
        <strain evidence="1">R40</strain>
    </source>
</reference>
<evidence type="ECO:0000313" key="2">
    <source>
        <dbReference type="Proteomes" id="UP000822688"/>
    </source>
</evidence>
<accession>A0A8T0IUF6</accession>
<organism evidence="1 2">
    <name type="scientific">Ceratodon purpureus</name>
    <name type="common">Fire moss</name>
    <name type="synonym">Dicranum purpureum</name>
    <dbReference type="NCBI Taxonomy" id="3225"/>
    <lineage>
        <taxon>Eukaryota</taxon>
        <taxon>Viridiplantae</taxon>
        <taxon>Streptophyta</taxon>
        <taxon>Embryophyta</taxon>
        <taxon>Bryophyta</taxon>
        <taxon>Bryophytina</taxon>
        <taxon>Bryopsida</taxon>
        <taxon>Dicranidae</taxon>
        <taxon>Pseudoditrichales</taxon>
        <taxon>Ditrichaceae</taxon>
        <taxon>Ceratodon</taxon>
    </lineage>
</organism>
<keyword evidence="2" id="KW-1185">Reference proteome</keyword>
<dbReference type="AlphaFoldDB" id="A0A8T0IUF6"/>
<evidence type="ECO:0000313" key="1">
    <source>
        <dbReference type="EMBL" id="KAG0586003.1"/>
    </source>
</evidence>
<gene>
    <name evidence="1" type="ORF">KC19_2G055700</name>
</gene>
<sequence>MKHMRLCCQVSVNHRNIRGCTITLEVERHILGLVIMLFKLLQDGLSEQVLSKDYSKYSARTLYQIILESKAVRYMRA</sequence>
<dbReference type="EMBL" id="CM026422">
    <property type="protein sequence ID" value="KAG0586003.1"/>
    <property type="molecule type" value="Genomic_DNA"/>
</dbReference>